<evidence type="ECO:0000256" key="1">
    <source>
        <dbReference type="SAM" id="Coils"/>
    </source>
</evidence>
<keyword evidence="1" id="KW-0175">Coiled coil</keyword>
<keyword evidence="5" id="KW-1185">Reference proteome</keyword>
<evidence type="ECO:0000313" key="5">
    <source>
        <dbReference type="Proteomes" id="UP000319817"/>
    </source>
</evidence>
<feature type="coiled-coil region" evidence="1">
    <location>
        <begin position="159"/>
        <end position="186"/>
    </location>
</feature>
<dbReference type="PANTHER" id="PTHR30386:SF18">
    <property type="entry name" value="INNER MEMBRANE PROTEIN YIAV-RELATED"/>
    <property type="match status" value="1"/>
</dbReference>
<reference evidence="4 5" key="1">
    <citation type="submission" date="2019-02" db="EMBL/GenBank/DDBJ databases">
        <title>Deep-cultivation of Planctomycetes and their phenomic and genomic characterization uncovers novel biology.</title>
        <authorList>
            <person name="Wiegand S."/>
            <person name="Jogler M."/>
            <person name="Boedeker C."/>
            <person name="Pinto D."/>
            <person name="Vollmers J."/>
            <person name="Rivas-Marin E."/>
            <person name="Kohn T."/>
            <person name="Peeters S.H."/>
            <person name="Heuer A."/>
            <person name="Rast P."/>
            <person name="Oberbeckmann S."/>
            <person name="Bunk B."/>
            <person name="Jeske O."/>
            <person name="Meyerdierks A."/>
            <person name="Storesund J.E."/>
            <person name="Kallscheuer N."/>
            <person name="Luecker S."/>
            <person name="Lage O.M."/>
            <person name="Pohl T."/>
            <person name="Merkel B.J."/>
            <person name="Hornburger P."/>
            <person name="Mueller R.-W."/>
            <person name="Bruemmer F."/>
            <person name="Labrenz M."/>
            <person name="Spormann A.M."/>
            <person name="Op den Camp H."/>
            <person name="Overmann J."/>
            <person name="Amann R."/>
            <person name="Jetten M.S.M."/>
            <person name="Mascher T."/>
            <person name="Medema M.H."/>
            <person name="Devos D.P."/>
            <person name="Kaster A.-K."/>
            <person name="Ovreas L."/>
            <person name="Rohde M."/>
            <person name="Galperin M.Y."/>
            <person name="Jogler C."/>
        </authorList>
    </citation>
    <scope>NUCLEOTIDE SEQUENCE [LARGE SCALE GENOMIC DNA]</scope>
    <source>
        <strain evidence="4 5">K23_9</strain>
    </source>
</reference>
<evidence type="ECO:0000313" key="4">
    <source>
        <dbReference type="EMBL" id="QDT09528.1"/>
    </source>
</evidence>
<accession>A0A517NQY1</accession>
<dbReference type="PANTHER" id="PTHR30386">
    <property type="entry name" value="MEMBRANE FUSION SUBUNIT OF EMRAB-TOLC MULTIDRUG EFFLUX PUMP"/>
    <property type="match status" value="1"/>
</dbReference>
<feature type="coiled-coil region" evidence="1">
    <location>
        <begin position="218"/>
        <end position="277"/>
    </location>
</feature>
<evidence type="ECO:0000256" key="3">
    <source>
        <dbReference type="SAM" id="Phobius"/>
    </source>
</evidence>
<dbReference type="EMBL" id="CP036526">
    <property type="protein sequence ID" value="QDT09528.1"/>
    <property type="molecule type" value="Genomic_DNA"/>
</dbReference>
<dbReference type="Proteomes" id="UP000319817">
    <property type="component" value="Chromosome"/>
</dbReference>
<sequence>MSKQQTLFSEFPALQLVRTGRVVRLVGKLTTLMLVVSIVALVFVPWRQTAAGTGVVVALDPQERPQPVHSQSKGVISYVKPGLREGSYVEKDELVLRLTPYAAEGVQQIDTQVMAIESKLAIGNSSLEVAEQAAKLQISSGQSLAESLNQEYLSSSQKWEQSKNEVVALQAELDDKRNQLRIAEEVAAKGLVSREELFSKRRAVESQLAKVLKSESAVEEAYRTLAAKEEEIESKKQEIDIKNRSANQKVLEVISKLRTIEKELIDLRNKRGELDRLDVRAPRSGLIQSWLGQAGSDSVKEGDRLFVIVPDTDELAVEMKVSGNDMPLIAEGDRVRLQFEGWPAVQFVGWPSVAVGTFGGRVNRVFPTDDGVGNFRVVVTPDTSGESDSAWPDRRYLRQGVRANGWVLLDEVALGYEVWRQLNGFPPTVNDKAPKDDKGSKVKLPKA</sequence>
<feature type="transmembrane region" description="Helical" evidence="3">
    <location>
        <begin position="25"/>
        <end position="46"/>
    </location>
</feature>
<keyword evidence="3" id="KW-1133">Transmembrane helix</keyword>
<evidence type="ECO:0000256" key="2">
    <source>
        <dbReference type="SAM" id="MobiDB-lite"/>
    </source>
</evidence>
<dbReference type="InterPro" id="IPR050739">
    <property type="entry name" value="MFP"/>
</dbReference>
<dbReference type="RefSeq" id="WP_145417079.1">
    <property type="nucleotide sequence ID" value="NZ_CP036526.1"/>
</dbReference>
<dbReference type="AlphaFoldDB" id="A0A517NQY1"/>
<protein>
    <submittedName>
        <fullName evidence="4">Type I secretion system membrane fusion protein PrsE</fullName>
    </submittedName>
</protein>
<keyword evidence="3" id="KW-0472">Membrane</keyword>
<proteinExistence type="predicted"/>
<dbReference type="OrthoDB" id="9760528at2"/>
<name>A0A517NQY1_9BACT</name>
<feature type="region of interest" description="Disordered" evidence="2">
    <location>
        <begin position="427"/>
        <end position="447"/>
    </location>
</feature>
<gene>
    <name evidence="4" type="primary">prsE</name>
    <name evidence="4" type="ORF">K239x_14740</name>
</gene>
<keyword evidence="3" id="KW-0812">Transmembrane</keyword>
<organism evidence="4 5">
    <name type="scientific">Stieleria marina</name>
    <dbReference type="NCBI Taxonomy" id="1930275"/>
    <lineage>
        <taxon>Bacteria</taxon>
        <taxon>Pseudomonadati</taxon>
        <taxon>Planctomycetota</taxon>
        <taxon>Planctomycetia</taxon>
        <taxon>Pirellulales</taxon>
        <taxon>Pirellulaceae</taxon>
        <taxon>Stieleria</taxon>
    </lineage>
</organism>